<dbReference type="OrthoDB" id="7862360at2759"/>
<dbReference type="GeneID" id="111592426"/>
<dbReference type="Proteomes" id="UP000504633">
    <property type="component" value="Unplaced"/>
</dbReference>
<evidence type="ECO:0000313" key="2">
    <source>
        <dbReference type="RefSeq" id="XP_023160377.1"/>
    </source>
</evidence>
<dbReference type="OMA" id="NCKPCNR"/>
<evidence type="ECO:0000313" key="1">
    <source>
        <dbReference type="Proteomes" id="UP000504633"/>
    </source>
</evidence>
<dbReference type="KEGG" id="dhe:111592426"/>
<sequence>MPEMRRSSCRPQPSLLSRLNCKPCNRVLFFMAGVGVGVIYLRNKDQLDEQEKSEKK</sequence>
<dbReference type="AlphaFoldDB" id="A0A6J1L859"/>
<organism evidence="1 2">
    <name type="scientific">Drosophila hydei</name>
    <name type="common">Fruit fly</name>
    <dbReference type="NCBI Taxonomy" id="7224"/>
    <lineage>
        <taxon>Eukaryota</taxon>
        <taxon>Metazoa</taxon>
        <taxon>Ecdysozoa</taxon>
        <taxon>Arthropoda</taxon>
        <taxon>Hexapoda</taxon>
        <taxon>Insecta</taxon>
        <taxon>Pterygota</taxon>
        <taxon>Neoptera</taxon>
        <taxon>Endopterygota</taxon>
        <taxon>Diptera</taxon>
        <taxon>Brachycera</taxon>
        <taxon>Muscomorpha</taxon>
        <taxon>Ephydroidea</taxon>
        <taxon>Drosophilidae</taxon>
        <taxon>Drosophila</taxon>
    </lineage>
</organism>
<keyword evidence="1" id="KW-1185">Reference proteome</keyword>
<dbReference type="RefSeq" id="XP_023160377.1">
    <property type="nucleotide sequence ID" value="XM_023304609.2"/>
</dbReference>
<gene>
    <name evidence="2" type="primary">LOC111592426</name>
</gene>
<accession>A0A6J1L859</accession>
<reference evidence="2" key="1">
    <citation type="submission" date="2025-08" db="UniProtKB">
        <authorList>
            <consortium name="RefSeq"/>
        </authorList>
    </citation>
    <scope>IDENTIFICATION</scope>
    <source>
        <strain evidence="2">15085-1641.00</strain>
        <tissue evidence="2">Whole body</tissue>
    </source>
</reference>
<proteinExistence type="predicted"/>
<name>A0A6J1L859_DROHY</name>
<protein>
    <submittedName>
        <fullName evidence="2">Uncharacterized protein LOC111592426</fullName>
    </submittedName>
</protein>